<protein>
    <submittedName>
        <fullName evidence="3">Uncharacterized protein</fullName>
    </submittedName>
</protein>
<organism evidence="3 4">
    <name type="scientific">Orbilia javanica</name>
    <dbReference type="NCBI Taxonomy" id="47235"/>
    <lineage>
        <taxon>Eukaryota</taxon>
        <taxon>Fungi</taxon>
        <taxon>Dikarya</taxon>
        <taxon>Ascomycota</taxon>
        <taxon>Pezizomycotina</taxon>
        <taxon>Orbiliomycetes</taxon>
        <taxon>Orbiliales</taxon>
        <taxon>Orbiliaceae</taxon>
        <taxon>Orbilia</taxon>
    </lineage>
</organism>
<keyword evidence="4" id="KW-1185">Reference proteome</keyword>
<dbReference type="AlphaFoldDB" id="A0AAN8MKB3"/>
<accession>A0AAN8MKB3</accession>
<gene>
    <name evidence="3" type="ORF">TWF718_009500</name>
</gene>
<dbReference type="PANTHER" id="PTHR33119">
    <property type="entry name" value="IFI3P"/>
    <property type="match status" value="1"/>
</dbReference>
<sequence length="606" mass="69784">MSEYVEYPHPLEEGTVGALSFLDQTLRQFSINVRSKPNWTEKIMDPKIMSKWIREAAQQDTERFTYWDANVIVWNAEVIKFIDQELKAYKAYVEKLRESGSCIEPDIDAVWRADGLIDEELRQELIDAVVTLENVPEEKKDWHPGTNNTVLDLVHPSMWPVVYGRTVDGDGKTIERPKGSLAPGNYNYEFYEDDESPYNSDTDDEYDPYDVDYDTRAVNPTKADRYMNGWSKKFCWLPSEFEVSPDGKSTKIASYINNLNGPGQKELFHPILEKIFSKFVPMFNHLLADLNEKNHVRYRGGEPTEVTEHHGDETKKVVRTEEYKKAWEKLIGEYENNQELTVDFEELLLEDYEPENGEHELWELGGTYSQNAWLPPTITDGVKLEGKTAKVIVKLANIVLTPENPNYNGGSWHVEAMRNERIVATGIYYYSQENITASNLQFRRTVYVDRNPRVQSSNWGIIHDMDTDSGVQELGAIRTIDNRAIVFPNIYQHCVSSFSLKDPTKPGYRKILVFFLCDPSGNHEIPTTSIIRPQQPELRAEIENILRTGPLGKLAEEIFQMVIKDLPPVIPLEEAISVREKLMKERSHLSGNSSMIHGIQYNFCEH</sequence>
<evidence type="ECO:0000259" key="2">
    <source>
        <dbReference type="Pfam" id="PF21666"/>
    </source>
</evidence>
<evidence type="ECO:0000259" key="1">
    <source>
        <dbReference type="Pfam" id="PF14033"/>
    </source>
</evidence>
<dbReference type="InterPro" id="IPR025340">
    <property type="entry name" value="DUF4246"/>
</dbReference>
<dbReference type="Proteomes" id="UP001313282">
    <property type="component" value="Unassembled WGS sequence"/>
</dbReference>
<dbReference type="InterPro" id="IPR049207">
    <property type="entry name" value="DUF4246_N"/>
</dbReference>
<evidence type="ECO:0000313" key="4">
    <source>
        <dbReference type="Proteomes" id="UP001313282"/>
    </source>
</evidence>
<reference evidence="3 4" key="1">
    <citation type="submission" date="2019-10" db="EMBL/GenBank/DDBJ databases">
        <authorList>
            <person name="Palmer J.M."/>
        </authorList>
    </citation>
    <scope>NUCLEOTIDE SEQUENCE [LARGE SCALE GENOMIC DNA]</scope>
    <source>
        <strain evidence="3 4">TWF718</strain>
    </source>
</reference>
<name>A0AAN8MKB3_9PEZI</name>
<dbReference type="EMBL" id="JAVHNR010000007">
    <property type="protein sequence ID" value="KAK6336709.1"/>
    <property type="molecule type" value="Genomic_DNA"/>
</dbReference>
<proteinExistence type="predicted"/>
<dbReference type="Pfam" id="PF14033">
    <property type="entry name" value="DUF4246"/>
    <property type="match status" value="1"/>
</dbReference>
<evidence type="ECO:0000313" key="3">
    <source>
        <dbReference type="EMBL" id="KAK6336709.1"/>
    </source>
</evidence>
<feature type="domain" description="DUF4246" evidence="2">
    <location>
        <begin position="6"/>
        <end position="55"/>
    </location>
</feature>
<dbReference type="InterPro" id="IPR049192">
    <property type="entry name" value="DUF4246_C"/>
</dbReference>
<feature type="domain" description="DUF4246" evidence="1">
    <location>
        <begin position="77"/>
        <end position="540"/>
    </location>
</feature>
<comment type="caution">
    <text evidence="3">The sequence shown here is derived from an EMBL/GenBank/DDBJ whole genome shotgun (WGS) entry which is preliminary data.</text>
</comment>
<dbReference type="PANTHER" id="PTHR33119:SF1">
    <property type="entry name" value="FE2OG DIOXYGENASE DOMAIN-CONTAINING PROTEIN"/>
    <property type="match status" value="1"/>
</dbReference>
<dbReference type="Pfam" id="PF21666">
    <property type="entry name" value="DUF4246_N"/>
    <property type="match status" value="1"/>
</dbReference>